<dbReference type="EMBL" id="FNVP01000009">
    <property type="protein sequence ID" value="SEG31817.1"/>
    <property type="molecule type" value="Genomic_DNA"/>
</dbReference>
<keyword evidence="2 5" id="KW-0812">Transmembrane</keyword>
<evidence type="ECO:0000313" key="7">
    <source>
        <dbReference type="Proteomes" id="UP000236737"/>
    </source>
</evidence>
<keyword evidence="7" id="KW-1185">Reference proteome</keyword>
<evidence type="ECO:0000256" key="2">
    <source>
        <dbReference type="ARBA" id="ARBA00022692"/>
    </source>
</evidence>
<dbReference type="InterPro" id="IPR006480">
    <property type="entry name" value="Phage_holin_4_1"/>
</dbReference>
<dbReference type="Pfam" id="PF05105">
    <property type="entry name" value="Phage_holin_4_1"/>
    <property type="match status" value="1"/>
</dbReference>
<dbReference type="GO" id="GO:0016020">
    <property type="term" value="C:membrane"/>
    <property type="evidence" value="ECO:0007669"/>
    <property type="project" value="UniProtKB-SubCell"/>
</dbReference>
<organism evidence="6 7">
    <name type="scientific">Flavobacterium urumqiense</name>
    <dbReference type="NCBI Taxonomy" id="935224"/>
    <lineage>
        <taxon>Bacteria</taxon>
        <taxon>Pseudomonadati</taxon>
        <taxon>Bacteroidota</taxon>
        <taxon>Flavobacteriia</taxon>
        <taxon>Flavobacteriales</taxon>
        <taxon>Flavobacteriaceae</taxon>
        <taxon>Flavobacterium</taxon>
    </lineage>
</organism>
<evidence type="ECO:0000256" key="4">
    <source>
        <dbReference type="ARBA" id="ARBA00023136"/>
    </source>
</evidence>
<gene>
    <name evidence="6" type="ORF">SAMN04488130_109127</name>
</gene>
<keyword evidence="4 5" id="KW-0472">Membrane</keyword>
<dbReference type="Proteomes" id="UP000236737">
    <property type="component" value="Unassembled WGS sequence"/>
</dbReference>
<dbReference type="RefSeq" id="WP_159916730.1">
    <property type="nucleotide sequence ID" value="NZ_FNVP01000009.1"/>
</dbReference>
<comment type="subcellular location">
    <subcellularLocation>
        <location evidence="1">Membrane</location>
        <topology evidence="1">Multi-pass membrane protein</topology>
    </subcellularLocation>
</comment>
<evidence type="ECO:0000256" key="1">
    <source>
        <dbReference type="ARBA" id="ARBA00004141"/>
    </source>
</evidence>
<proteinExistence type="predicted"/>
<dbReference type="AlphaFoldDB" id="A0A1H5Z871"/>
<feature type="transmembrane region" description="Helical" evidence="5">
    <location>
        <begin position="6"/>
        <end position="32"/>
    </location>
</feature>
<evidence type="ECO:0000256" key="3">
    <source>
        <dbReference type="ARBA" id="ARBA00022989"/>
    </source>
</evidence>
<sequence>MKQHLIYFLTTIFLFLAPMQGLMIAVGMAIILDTFFGIYRSVKVKGWVFITSRRLSEIISKMLLYELCIICLYVMDFYFLSDLTFKLFSIEFMSTKMCAIILIFIEGVSIKENFEKATGYDVWALIKKALGRAKEVKDSVTDLIEK</sequence>
<accession>A0A1H5Z871</accession>
<evidence type="ECO:0000313" key="6">
    <source>
        <dbReference type="EMBL" id="SEG31817.1"/>
    </source>
</evidence>
<feature type="transmembrane region" description="Helical" evidence="5">
    <location>
        <begin position="63"/>
        <end position="81"/>
    </location>
</feature>
<reference evidence="7" key="1">
    <citation type="submission" date="2016-10" db="EMBL/GenBank/DDBJ databases">
        <authorList>
            <person name="Varghese N."/>
            <person name="Submissions S."/>
        </authorList>
    </citation>
    <scope>NUCLEOTIDE SEQUENCE [LARGE SCALE GENOMIC DNA]</scope>
    <source>
        <strain evidence="7">CGMCC 1.9230</strain>
    </source>
</reference>
<protein>
    <submittedName>
        <fullName evidence="6">Bacteriophage holin family protein</fullName>
    </submittedName>
</protein>
<keyword evidence="3 5" id="KW-1133">Transmembrane helix</keyword>
<name>A0A1H5Z871_9FLAO</name>
<evidence type="ECO:0000256" key="5">
    <source>
        <dbReference type="SAM" id="Phobius"/>
    </source>
</evidence>
<dbReference type="OrthoDB" id="1366762at2"/>